<feature type="disulfide bond" evidence="6">
    <location>
        <begin position="798"/>
        <end position="825"/>
    </location>
</feature>
<feature type="disulfide bond" evidence="6">
    <location>
        <begin position="208"/>
        <end position="235"/>
    </location>
</feature>
<reference evidence="10" key="1">
    <citation type="submission" date="2025-08" db="UniProtKB">
        <authorList>
            <consortium name="RefSeq"/>
        </authorList>
    </citation>
    <scope>IDENTIFICATION</scope>
    <source>
        <tissue evidence="10">Blood</tissue>
    </source>
</reference>
<feature type="disulfide bond" evidence="6">
    <location>
        <begin position="538"/>
        <end position="565"/>
    </location>
</feature>
<feature type="domain" description="Fibronectin type-II" evidence="8">
    <location>
        <begin position="519"/>
        <end position="567"/>
    </location>
</feature>
<keyword evidence="9" id="KW-1185">Reference proteome</keyword>
<keyword evidence="5 6" id="KW-1015">Disulfide bond</keyword>
<gene>
    <name evidence="10" type="primary">LOC117668957</name>
</gene>
<dbReference type="SUPFAM" id="SSF57440">
    <property type="entry name" value="Kringle-like"/>
    <property type="match status" value="15"/>
</dbReference>
<dbReference type="OMA" id="QGKYCAK"/>
<evidence type="ECO:0000256" key="2">
    <source>
        <dbReference type="ARBA" id="ARBA00010011"/>
    </source>
</evidence>
<evidence type="ECO:0000313" key="10">
    <source>
        <dbReference type="RefSeq" id="XP_034278898.1"/>
    </source>
</evidence>
<feature type="domain" description="Fibronectin type-II" evidence="8">
    <location>
        <begin position="779"/>
        <end position="825"/>
    </location>
</feature>
<feature type="disulfide bond" evidence="6">
    <location>
        <begin position="194"/>
        <end position="220"/>
    </location>
</feature>
<feature type="disulfide bond" evidence="6">
    <location>
        <begin position="153"/>
        <end position="180"/>
    </location>
</feature>
<dbReference type="Gene3D" id="2.10.10.10">
    <property type="entry name" value="Fibronectin, type II, collagen-binding"/>
    <property type="match status" value="15"/>
</dbReference>
<feature type="domain" description="Fibronectin type-II" evidence="8">
    <location>
        <begin position="27"/>
        <end position="75"/>
    </location>
</feature>
<feature type="signal peptide" evidence="7">
    <location>
        <begin position="1"/>
        <end position="20"/>
    </location>
</feature>
<feature type="disulfide bond" evidence="6">
    <location>
        <begin position="594"/>
        <end position="621"/>
    </location>
</feature>
<feature type="domain" description="Fibronectin type-II" evidence="8">
    <location>
        <begin position="82"/>
        <end position="128"/>
    </location>
</feature>
<feature type="domain" description="Fibronectin type-II" evidence="8">
    <location>
        <begin position="630"/>
        <end position="678"/>
    </location>
</feature>
<feature type="domain" description="Fibronectin type-II" evidence="8">
    <location>
        <begin position="354"/>
        <end position="402"/>
    </location>
</feature>
<dbReference type="GeneID" id="117668957"/>
<dbReference type="InterPro" id="IPR036943">
    <property type="entry name" value="FN_type2_sf"/>
</dbReference>
<dbReference type="PRINTS" id="PR00013">
    <property type="entry name" value="FNTYPEII"/>
</dbReference>
<feature type="disulfide bond" evidence="6">
    <location>
        <begin position="46"/>
        <end position="73"/>
    </location>
</feature>
<keyword evidence="4" id="KW-0677">Repeat</keyword>
<feature type="disulfide bond" evidence="6">
    <location>
        <begin position="580"/>
        <end position="606"/>
    </location>
</feature>
<dbReference type="PANTHER" id="PTHR22918:SF1">
    <property type="entry name" value="FIBRONECTIN TYPE-II DOMAIN-CONTAINING PROTEIN"/>
    <property type="match status" value="1"/>
</dbReference>
<dbReference type="InterPro" id="IPR013806">
    <property type="entry name" value="Kringle-like"/>
</dbReference>
<dbReference type="GO" id="GO:0009986">
    <property type="term" value="C:cell surface"/>
    <property type="evidence" value="ECO:0007669"/>
    <property type="project" value="TreeGrafter"/>
</dbReference>
<feature type="disulfide bond" evidence="6">
    <location>
        <begin position="738"/>
        <end position="764"/>
    </location>
</feature>
<feature type="domain" description="Fibronectin type-II" evidence="8">
    <location>
        <begin position="685"/>
        <end position="733"/>
    </location>
</feature>
<feature type="disulfide bond" evidence="6">
    <location>
        <begin position="264"/>
        <end position="291"/>
    </location>
</feature>
<dbReference type="FunFam" id="2.10.10.10:FF:000001">
    <property type="entry name" value="Fibronectin 1a isoform 1"/>
    <property type="match status" value="2"/>
</dbReference>
<feature type="disulfide bond" evidence="6">
    <location>
        <begin position="524"/>
        <end position="550"/>
    </location>
</feature>
<feature type="domain" description="Fibronectin type-II" evidence="8">
    <location>
        <begin position="575"/>
        <end position="623"/>
    </location>
</feature>
<name>A0A6P9C3T3_PANGU</name>
<feature type="domain" description="Fibronectin type-II" evidence="8">
    <location>
        <begin position="464"/>
        <end position="512"/>
    </location>
</feature>
<feature type="domain" description="Fibronectin type-II" evidence="8">
    <location>
        <begin position="409"/>
        <end position="457"/>
    </location>
</feature>
<dbReference type="KEGG" id="pgut:117668957"/>
<evidence type="ECO:0000256" key="6">
    <source>
        <dbReference type="PROSITE-ProRule" id="PRU00479"/>
    </source>
</evidence>
<dbReference type="SMART" id="SM00059">
    <property type="entry name" value="FN2"/>
    <property type="match status" value="15"/>
</dbReference>
<feature type="disulfide bond" evidence="6">
    <location>
        <begin position="359"/>
        <end position="385"/>
    </location>
</feature>
<feature type="domain" description="Fibronectin type-II" evidence="8">
    <location>
        <begin position="733"/>
        <end position="781"/>
    </location>
</feature>
<feature type="disulfide bond" evidence="6">
    <location>
        <begin position="649"/>
        <end position="676"/>
    </location>
</feature>
<dbReference type="Pfam" id="PF00040">
    <property type="entry name" value="fn2"/>
    <property type="match status" value="15"/>
</dbReference>
<feature type="disulfide bond" evidence="6">
    <location>
        <begin position="483"/>
        <end position="510"/>
    </location>
</feature>
<feature type="disulfide bond" evidence="6">
    <location>
        <begin position="469"/>
        <end position="495"/>
    </location>
</feature>
<feature type="chain" id="PRO_5027791354" evidence="7">
    <location>
        <begin position="21"/>
        <end position="825"/>
    </location>
</feature>
<dbReference type="PROSITE" id="PS51092">
    <property type="entry name" value="FN2_2"/>
    <property type="match status" value="15"/>
</dbReference>
<comment type="subcellular location">
    <subcellularLocation>
        <location evidence="1">Secreted</location>
    </subcellularLocation>
</comment>
<feature type="disulfide bond" evidence="6">
    <location>
        <begin position="784"/>
        <end position="810"/>
    </location>
</feature>
<feature type="disulfide bond" evidence="6">
    <location>
        <begin position="635"/>
        <end position="661"/>
    </location>
</feature>
<feature type="disulfide bond" evidence="6">
    <location>
        <begin position="704"/>
        <end position="731"/>
    </location>
</feature>
<dbReference type="AlphaFoldDB" id="A0A6P9C3T3"/>
<comment type="similarity">
    <text evidence="2">Belongs to the seminal plasma protein family.</text>
</comment>
<dbReference type="InParanoid" id="A0A6P9C3T3"/>
<dbReference type="GO" id="GO:0005576">
    <property type="term" value="C:extracellular region"/>
    <property type="evidence" value="ECO:0007669"/>
    <property type="project" value="UniProtKB-SubCell"/>
</dbReference>
<dbReference type="CDD" id="cd00062">
    <property type="entry name" value="FN2"/>
    <property type="match status" value="15"/>
</dbReference>
<feature type="domain" description="Fibronectin type-II" evidence="8">
    <location>
        <begin position="189"/>
        <end position="237"/>
    </location>
</feature>
<evidence type="ECO:0000256" key="4">
    <source>
        <dbReference type="ARBA" id="ARBA00022737"/>
    </source>
</evidence>
<feature type="disulfide bond" evidence="6">
    <location>
        <begin position="690"/>
        <end position="716"/>
    </location>
</feature>
<feature type="disulfide bond" evidence="6">
    <location>
        <begin position="250"/>
        <end position="276"/>
    </location>
</feature>
<feature type="disulfide bond" evidence="6">
    <location>
        <begin position="307"/>
        <end position="333"/>
    </location>
</feature>
<dbReference type="GO" id="GO:0048240">
    <property type="term" value="P:sperm capacitation"/>
    <property type="evidence" value="ECO:0007669"/>
    <property type="project" value="TreeGrafter"/>
</dbReference>
<dbReference type="FunFam" id="2.10.10.10:FF:000003">
    <property type="entry name" value="binder of sperm protein homolog 1"/>
    <property type="match status" value="11"/>
</dbReference>
<dbReference type="PROSITE" id="PS00023">
    <property type="entry name" value="FN2_1"/>
    <property type="match status" value="3"/>
</dbReference>
<dbReference type="FunFam" id="2.10.10.10:FF:000011">
    <property type="entry name" value="Uncharacterized protein"/>
    <property type="match status" value="1"/>
</dbReference>
<dbReference type="PANTHER" id="PTHR22918">
    <property type="entry name" value="SEMINAL PLASMA PROTEIN"/>
    <property type="match status" value="1"/>
</dbReference>
<evidence type="ECO:0000256" key="5">
    <source>
        <dbReference type="ARBA" id="ARBA00023157"/>
    </source>
</evidence>
<accession>A0A6P9C3T3</accession>
<feature type="domain" description="Fibronectin type-II" evidence="8">
    <location>
        <begin position="134"/>
        <end position="182"/>
    </location>
</feature>
<dbReference type="Proteomes" id="UP001652622">
    <property type="component" value="Unplaced"/>
</dbReference>
<keyword evidence="3" id="KW-0964">Secreted</keyword>
<keyword evidence="7" id="KW-0732">Signal</keyword>
<feature type="disulfide bond" evidence="6">
    <location>
        <begin position="32"/>
        <end position="58"/>
    </location>
</feature>
<protein>
    <submittedName>
        <fullName evidence="10">Uncharacterized protein LOC117668957 isoform X1</fullName>
    </submittedName>
</protein>
<feature type="domain" description="Fibronectin type-II" evidence="8">
    <location>
        <begin position="245"/>
        <end position="293"/>
    </location>
</feature>
<dbReference type="RefSeq" id="XP_034278898.1">
    <property type="nucleotide sequence ID" value="XM_034423007.2"/>
</dbReference>
<dbReference type="InterPro" id="IPR051666">
    <property type="entry name" value="SP_Capacitation_Regulator"/>
</dbReference>
<feature type="domain" description="Fibronectin type-II" evidence="8">
    <location>
        <begin position="302"/>
        <end position="350"/>
    </location>
</feature>
<feature type="disulfide bond" evidence="6">
    <location>
        <begin position="139"/>
        <end position="165"/>
    </location>
</feature>
<comment type="caution">
    <text evidence="6">Lacks conserved residue(s) required for the propagation of feature annotation.</text>
</comment>
<evidence type="ECO:0000259" key="8">
    <source>
        <dbReference type="PROSITE" id="PS51092"/>
    </source>
</evidence>
<dbReference type="InterPro" id="IPR000562">
    <property type="entry name" value="FN_type2_dom"/>
</dbReference>
<feature type="disulfide bond" evidence="6">
    <location>
        <begin position="414"/>
        <end position="440"/>
    </location>
</feature>
<sequence>MVACLLCLLFACNLLPVLLAGKVSPPPGSSSCVFPFIFNRRPYSSCTRDGAIDEQLWCSTTSNYDTDGRWKHCILQEHGGNSGGKSCVFPFVYKNQTFYTCTKEEKGRFWCATTRNYDKDLEWSYCADTRLDANPKGPCVFPFIFNHTSYSSCTTDGISNKKPWCSLTKNYDIDFQWAYCEPSEPKEEDENLSCTFPFVYDGKLYFSCTTEGRSDGKRWCATTINYDLDKKWKFCPEELGTELQQDDPTCVFPFIYKGKFYNVCIDEDMDNGKFWCSTSSNYDKDKKWQYCNVTNPEPNLIIVNPLCVFPFIYKSISYNICTAEGMSDGKLWCATTSNFDLDSAWVYCNITDAEPKEMCVFPFLYNQNFYFMCTTDGMFGKTSWCSLTQNYNSDLQWTYCEPSGPDEIMESPPCIFPFIYQGKLYRNCTADGRRDGKFWCATTQNYDVDRKLKLCQDLGPDPMIQSPSCVFPFIFKEKIYSTCTNEGMSDGKFWCATTNNYDVDKKWAYCNDTGPAENVESLPCVFPFVFKNQVYTGCTTNGRSDGRFWCATSSNYDIDKMWRFCSEESGPDPNVEDPTCIFPFIYKDKLYTTCTGDGMRNGRCWCATTSNYDVDKKWTYCNITDPDPKIDGPTCVFPFIYNGNSYTTCISNGMRDGKKWCATTGNYDVDKKWMCCNDTGPGTTEETHKCVFPFTYNDKSYNSCTSDGQEDGKLWCAITKNYDVDKRMTFCTITKTGCVFPFIYKGKQYESCTTMDHNEGKTWCATTPDYKSGLKWRLCNEADCVFPFIFRGQSYDNCTSDGRADNKKWCSLTGNADANHSWLLC</sequence>
<evidence type="ECO:0000313" key="9">
    <source>
        <dbReference type="Proteomes" id="UP001652622"/>
    </source>
</evidence>
<evidence type="ECO:0000256" key="7">
    <source>
        <dbReference type="SAM" id="SignalP"/>
    </source>
</evidence>
<evidence type="ECO:0000256" key="3">
    <source>
        <dbReference type="ARBA" id="ARBA00022525"/>
    </source>
</evidence>
<feature type="disulfide bond" evidence="6">
    <location>
        <begin position="752"/>
        <end position="779"/>
    </location>
</feature>
<organism evidence="9 10">
    <name type="scientific">Pantherophis guttatus</name>
    <name type="common">Corn snake</name>
    <name type="synonym">Elaphe guttata</name>
    <dbReference type="NCBI Taxonomy" id="94885"/>
    <lineage>
        <taxon>Eukaryota</taxon>
        <taxon>Metazoa</taxon>
        <taxon>Chordata</taxon>
        <taxon>Craniata</taxon>
        <taxon>Vertebrata</taxon>
        <taxon>Euteleostomi</taxon>
        <taxon>Lepidosauria</taxon>
        <taxon>Squamata</taxon>
        <taxon>Bifurcata</taxon>
        <taxon>Unidentata</taxon>
        <taxon>Episquamata</taxon>
        <taxon>Toxicofera</taxon>
        <taxon>Serpentes</taxon>
        <taxon>Colubroidea</taxon>
        <taxon>Colubridae</taxon>
        <taxon>Colubrinae</taxon>
        <taxon>Pantherophis</taxon>
    </lineage>
</organism>
<feature type="disulfide bond" evidence="6">
    <location>
        <begin position="428"/>
        <end position="455"/>
    </location>
</feature>
<feature type="disulfide bond" evidence="6">
    <location>
        <begin position="321"/>
        <end position="348"/>
    </location>
</feature>
<evidence type="ECO:0000256" key="1">
    <source>
        <dbReference type="ARBA" id="ARBA00004613"/>
    </source>
</evidence>
<proteinExistence type="inferred from homology"/>
<feature type="disulfide bond" evidence="6">
    <location>
        <begin position="373"/>
        <end position="400"/>
    </location>
</feature>
<dbReference type="GO" id="GO:0008201">
    <property type="term" value="F:heparin binding"/>
    <property type="evidence" value="ECO:0007669"/>
    <property type="project" value="TreeGrafter"/>
</dbReference>